<dbReference type="Pfam" id="PF01610">
    <property type="entry name" value="DDE_Tnp_ISL3"/>
    <property type="match status" value="1"/>
</dbReference>
<accession>A0ABU2DNH9</accession>
<reference evidence="3 4" key="1">
    <citation type="submission" date="2023-09" db="EMBL/GenBank/DDBJ databases">
        <title>Description of three actinobacteria isolated from air of manufacturing shop in a pharmaceutical factory.</title>
        <authorList>
            <person name="Zhang D.-F."/>
        </authorList>
    </citation>
    <scope>NUCLEOTIDE SEQUENCE [LARGE SCALE GENOMIC DNA]</scope>
    <source>
        <strain evidence="3 4">LY-0111</strain>
    </source>
</reference>
<organism evidence="3 4">
    <name type="scientific">Nesterenkonia aerolata</name>
    <dbReference type="NCBI Taxonomy" id="3074079"/>
    <lineage>
        <taxon>Bacteria</taxon>
        <taxon>Bacillati</taxon>
        <taxon>Actinomycetota</taxon>
        <taxon>Actinomycetes</taxon>
        <taxon>Micrococcales</taxon>
        <taxon>Micrococcaceae</taxon>
        <taxon>Nesterenkonia</taxon>
    </lineage>
</organism>
<dbReference type="PANTHER" id="PTHR33498:SF1">
    <property type="entry name" value="TRANSPOSASE FOR INSERTION SEQUENCE ELEMENT IS1557"/>
    <property type="match status" value="1"/>
</dbReference>
<dbReference type="InterPro" id="IPR002560">
    <property type="entry name" value="Transposase_DDE"/>
</dbReference>
<evidence type="ECO:0000259" key="2">
    <source>
        <dbReference type="Pfam" id="PF13542"/>
    </source>
</evidence>
<proteinExistence type="predicted"/>
<comment type="caution">
    <text evidence="3">The sequence shown here is derived from an EMBL/GenBank/DDBJ whole genome shotgun (WGS) entry which is preliminary data.</text>
</comment>
<feature type="domain" description="Transposase IS204/IS1001/IS1096/IS1165 DDE" evidence="1">
    <location>
        <begin position="224"/>
        <end position="481"/>
    </location>
</feature>
<dbReference type="Proteomes" id="UP001251870">
    <property type="component" value="Unassembled WGS sequence"/>
</dbReference>
<dbReference type="PANTHER" id="PTHR33498">
    <property type="entry name" value="TRANSPOSASE FOR INSERTION SEQUENCE ELEMENT IS1557"/>
    <property type="match status" value="1"/>
</dbReference>
<evidence type="ECO:0000313" key="4">
    <source>
        <dbReference type="Proteomes" id="UP001251870"/>
    </source>
</evidence>
<gene>
    <name evidence="3" type="ORF">RIL96_00010</name>
</gene>
<name>A0ABU2DNH9_9MICC</name>
<dbReference type="EMBL" id="JAVKGR010000001">
    <property type="protein sequence ID" value="MDR8017951.1"/>
    <property type="molecule type" value="Genomic_DNA"/>
</dbReference>
<dbReference type="NCBIfam" id="NF033550">
    <property type="entry name" value="transpos_ISL3"/>
    <property type="match status" value="1"/>
</dbReference>
<dbReference type="RefSeq" id="WP_310546948.1">
    <property type="nucleotide sequence ID" value="NZ_JAVKGR010000001.1"/>
</dbReference>
<feature type="domain" description="Transposase IS204/IS1001/IS1096/IS1165 helix-turn-helix" evidence="2">
    <location>
        <begin position="155"/>
        <end position="204"/>
    </location>
</feature>
<keyword evidence="4" id="KW-1185">Reference proteome</keyword>
<dbReference type="Pfam" id="PF13542">
    <property type="entry name" value="HTH_Tnp_ISL3"/>
    <property type="match status" value="1"/>
</dbReference>
<dbReference type="InterPro" id="IPR032877">
    <property type="entry name" value="Transposase_HTH"/>
</dbReference>
<evidence type="ECO:0000313" key="3">
    <source>
        <dbReference type="EMBL" id="MDR8017951.1"/>
    </source>
</evidence>
<dbReference type="InterPro" id="IPR047951">
    <property type="entry name" value="Transpos_ISL3"/>
</dbReference>
<evidence type="ECO:0000259" key="1">
    <source>
        <dbReference type="Pfam" id="PF01610"/>
    </source>
</evidence>
<protein>
    <submittedName>
        <fullName evidence="3">ISL3 family transposase</fullName>
    </submittedName>
</protein>
<sequence length="494" mass="55060">MTATLSGIALPELVEKLPCECVSPDHGEGGCDGEAWFSVVFPCGHFHELLCRSCTDLYLESIEAGCENCDLFADLDGLHVIAVERPPTAGLLRVVVESAAEPAGCPDCGVIATSAGRKSVELIDAPVYGLPARLGWRKRRWRCADPDCDRGVFTEQNPAVAAPRALLTRRCISWSIAQMRRENVSVAGLARQLGVDWHTVWNAIAPVLEAAADDERRFAGVVTLGVDEHLWHHVSPVRRGPKELTGMVDLTRDRHRRVQARLLDLVPGRSDTVYADWLKTRSHDFRTGIRIAPLDPFAGYKNAIDAHLDEATAVLDAFHVVKLGTAAVDEVRRRVQQETLGHRGRKGDPLYGIRRLLQTGIEHLSQNQCRRIEKVITADPRHEQVFIAFQCAQELRSAYQHHDLRAGRRIALKVLESFRSCPVAEIAKLGRTLRRWRREFLAYFTTDRSNNGGTEAVNGLIELARRIARGFRNRGNYRLRMLLIGGGLDGHLPT</sequence>